<feature type="domain" description="L-lysine epsilon oxidase C-terminal" evidence="2">
    <location>
        <begin position="376"/>
        <end position="523"/>
    </location>
</feature>
<dbReference type="AlphaFoldDB" id="A0A317C111"/>
<dbReference type="InterPro" id="IPR041173">
    <property type="entry name" value="LodA_C"/>
</dbReference>
<dbReference type="InterPro" id="IPR033798">
    <property type="entry name" value="LodA-like"/>
</dbReference>
<feature type="domain" description="L-Lysine epsilon oxidase N-terminal" evidence="1">
    <location>
        <begin position="15"/>
        <end position="233"/>
    </location>
</feature>
<dbReference type="InterPro" id="IPR041168">
    <property type="entry name" value="LodA_N"/>
</dbReference>
<dbReference type="OrthoDB" id="336698at2"/>
<accession>A0A317C111</accession>
<dbReference type="EMBL" id="QGKM01000127">
    <property type="protein sequence ID" value="PWQ92059.1"/>
    <property type="molecule type" value="Genomic_DNA"/>
</dbReference>
<dbReference type="Proteomes" id="UP000245539">
    <property type="component" value="Unassembled WGS sequence"/>
</dbReference>
<evidence type="ECO:0000259" key="2">
    <source>
        <dbReference type="Pfam" id="PF18417"/>
    </source>
</evidence>
<gene>
    <name evidence="3" type="ORF">DKW60_23135</name>
</gene>
<name>A0A317C111_9GAMM</name>
<evidence type="ECO:0000259" key="1">
    <source>
        <dbReference type="Pfam" id="PF17990"/>
    </source>
</evidence>
<reference evidence="3 4" key="1">
    <citation type="submission" date="2018-05" db="EMBL/GenBank/DDBJ databases">
        <title>Leucothrix arctica sp. nov., isolated from Arctic seawater.</title>
        <authorList>
            <person name="Choi A."/>
            <person name="Baek K."/>
        </authorList>
    </citation>
    <scope>NUCLEOTIDE SEQUENCE [LARGE SCALE GENOMIC DNA]</scope>
    <source>
        <strain evidence="3 4">JCM 18388</strain>
    </source>
</reference>
<sequence>MTSEQIDCITHVRIHPGIGVSRIGNSQSEYTIGPEVMNPKAVEFGETRDKTGAIKRQAARFRLYGYDKHGQVVAEVQHTAETPIEWAVHVANKKAQWYEFDTAMDLVATQNVAVGLRNPSVKKADHREALSIDPGQKKISGISMRDGSYRLTGDFQGTPVTLGELRTDAVGRLLFLPGHGVSASPESKPVYDPDRPGSFNNAAGWYDDIADGPVQATVRIGGRQFDADPAWVVSAPPNYAPDLVSWRTMDDLMRRVMMQAGIIPLPQQVSFTRDIQPVLQRLSQLQWVNKGFLSLFGAGSPMNFADPELLKRLSKVPESRAYPDPYQNLRRSVYHYFRSANGNDLDRTAYPPLYGDTFGYTDDSAVASTDVAAHTYLRVPDWFEHNLKSWVEGRFVDDYHTDSADKDSLEETDLQQRPEMLDRAALHFCLADAFHPGCELTWPMRHASMYRAPYRIRMRPPGKDAPMYPSKMTQAEVLKMGGPLYEQGPGDLTRWMAIPWQGDTAFCRSGYDMEYDPYVPAYWPARVPNQVLTKAEYKTLCDKSLTTEERTAAFYQRASWDRQLPKDQPAPEQMQYVIDHFGELGIVEAMPRPTDYELSWLPDVIYVENLTSTKAAELKAAHEEMMTTLEDMDFHDKQAAEAGWFNAEQRDEFATIKRRGR</sequence>
<comment type="caution">
    <text evidence="3">The sequence shown here is derived from an EMBL/GenBank/DDBJ whole genome shotgun (WGS) entry which is preliminary data.</text>
</comment>
<organism evidence="3 4">
    <name type="scientific">Leucothrix pacifica</name>
    <dbReference type="NCBI Taxonomy" id="1247513"/>
    <lineage>
        <taxon>Bacteria</taxon>
        <taxon>Pseudomonadati</taxon>
        <taxon>Pseudomonadota</taxon>
        <taxon>Gammaproteobacteria</taxon>
        <taxon>Thiotrichales</taxon>
        <taxon>Thiotrichaceae</taxon>
        <taxon>Leucothrix</taxon>
    </lineage>
</organism>
<dbReference type="Pfam" id="PF17990">
    <property type="entry name" value="LodA_N"/>
    <property type="match status" value="1"/>
</dbReference>
<evidence type="ECO:0008006" key="5">
    <source>
        <dbReference type="Google" id="ProtNLM"/>
    </source>
</evidence>
<proteinExistence type="predicted"/>
<dbReference type="Pfam" id="PF18417">
    <property type="entry name" value="LodA_C"/>
    <property type="match status" value="1"/>
</dbReference>
<protein>
    <recommendedName>
        <fullName evidence="5">Lysine-epsilon oxidase</fullName>
    </recommendedName>
</protein>
<evidence type="ECO:0000313" key="3">
    <source>
        <dbReference type="EMBL" id="PWQ92059.1"/>
    </source>
</evidence>
<evidence type="ECO:0000313" key="4">
    <source>
        <dbReference type="Proteomes" id="UP000245539"/>
    </source>
</evidence>
<dbReference type="CDD" id="cd14731">
    <property type="entry name" value="LodA_like_1"/>
    <property type="match status" value="1"/>
</dbReference>
<keyword evidence="4" id="KW-1185">Reference proteome</keyword>